<dbReference type="AlphaFoldDB" id="A0A0M3IVC5"/>
<dbReference type="Proteomes" id="UP000036681">
    <property type="component" value="Unplaced"/>
</dbReference>
<evidence type="ECO:0000313" key="2">
    <source>
        <dbReference type="WBParaSite" id="ALUE_0002270301-mRNA-1"/>
    </source>
</evidence>
<sequence>MYSPIGHHRRNSSQLPHFHSTMTPVTFEILELLQSYSAMYLSIEELRIQNRRTILKMILNSTTYSSLIV</sequence>
<name>A0A0M3IVC5_ASCLU</name>
<protein>
    <submittedName>
        <fullName evidence="2">Ovule protein</fullName>
    </submittedName>
</protein>
<proteinExistence type="predicted"/>
<accession>A0A0M3IVC5</accession>
<dbReference type="WBParaSite" id="ALUE_0002270301-mRNA-1">
    <property type="protein sequence ID" value="ALUE_0002270301-mRNA-1"/>
    <property type="gene ID" value="ALUE_0002270301"/>
</dbReference>
<evidence type="ECO:0000313" key="1">
    <source>
        <dbReference type="Proteomes" id="UP000036681"/>
    </source>
</evidence>
<reference evidence="2" key="1">
    <citation type="submission" date="2017-02" db="UniProtKB">
        <authorList>
            <consortium name="WormBaseParasite"/>
        </authorList>
    </citation>
    <scope>IDENTIFICATION</scope>
</reference>
<keyword evidence="1" id="KW-1185">Reference proteome</keyword>
<organism evidence="1 2">
    <name type="scientific">Ascaris lumbricoides</name>
    <name type="common">Giant roundworm</name>
    <dbReference type="NCBI Taxonomy" id="6252"/>
    <lineage>
        <taxon>Eukaryota</taxon>
        <taxon>Metazoa</taxon>
        <taxon>Ecdysozoa</taxon>
        <taxon>Nematoda</taxon>
        <taxon>Chromadorea</taxon>
        <taxon>Rhabditida</taxon>
        <taxon>Spirurina</taxon>
        <taxon>Ascaridomorpha</taxon>
        <taxon>Ascaridoidea</taxon>
        <taxon>Ascarididae</taxon>
        <taxon>Ascaris</taxon>
    </lineage>
</organism>